<evidence type="ECO:0000313" key="2">
    <source>
        <dbReference type="Proteomes" id="UP000091857"/>
    </source>
</evidence>
<gene>
    <name evidence="1" type="ORF">MANES_02G165401v8</name>
</gene>
<keyword evidence="2" id="KW-1185">Reference proteome</keyword>
<accession>A0ACB7I607</accession>
<protein>
    <submittedName>
        <fullName evidence="1">Uncharacterized protein</fullName>
    </submittedName>
</protein>
<organism evidence="1 2">
    <name type="scientific">Manihot esculenta</name>
    <name type="common">Cassava</name>
    <name type="synonym">Jatropha manihot</name>
    <dbReference type="NCBI Taxonomy" id="3983"/>
    <lineage>
        <taxon>Eukaryota</taxon>
        <taxon>Viridiplantae</taxon>
        <taxon>Streptophyta</taxon>
        <taxon>Embryophyta</taxon>
        <taxon>Tracheophyta</taxon>
        <taxon>Spermatophyta</taxon>
        <taxon>Magnoliopsida</taxon>
        <taxon>eudicotyledons</taxon>
        <taxon>Gunneridae</taxon>
        <taxon>Pentapetalae</taxon>
        <taxon>rosids</taxon>
        <taxon>fabids</taxon>
        <taxon>Malpighiales</taxon>
        <taxon>Euphorbiaceae</taxon>
        <taxon>Crotonoideae</taxon>
        <taxon>Manihoteae</taxon>
        <taxon>Manihot</taxon>
    </lineage>
</organism>
<comment type="caution">
    <text evidence="1">The sequence shown here is derived from an EMBL/GenBank/DDBJ whole genome shotgun (WGS) entry which is preliminary data.</text>
</comment>
<dbReference type="EMBL" id="CM004388">
    <property type="protein sequence ID" value="KAG8660482.1"/>
    <property type="molecule type" value="Genomic_DNA"/>
</dbReference>
<evidence type="ECO:0000313" key="1">
    <source>
        <dbReference type="EMBL" id="KAG8660482.1"/>
    </source>
</evidence>
<sequence length="92" mass="10208">MVDCILVKSSRTCRVVASQTISIASEVLTPLIVSSSSSSPRYCKMEESMGRCDDFQGDFIATPSSDCWKIKFREIYNAESFILVLRNGGTSR</sequence>
<name>A0ACB7I607_MANES</name>
<dbReference type="Proteomes" id="UP000091857">
    <property type="component" value="Chromosome 2"/>
</dbReference>
<reference evidence="2" key="1">
    <citation type="journal article" date="2016" name="Nat. Biotechnol.">
        <title>Sequencing wild and cultivated cassava and related species reveals extensive interspecific hybridization and genetic diversity.</title>
        <authorList>
            <person name="Bredeson J.V."/>
            <person name="Lyons J.B."/>
            <person name="Prochnik S.E."/>
            <person name="Wu G.A."/>
            <person name="Ha C.M."/>
            <person name="Edsinger-Gonzales E."/>
            <person name="Grimwood J."/>
            <person name="Schmutz J."/>
            <person name="Rabbi I.Y."/>
            <person name="Egesi C."/>
            <person name="Nauluvula P."/>
            <person name="Lebot V."/>
            <person name="Ndunguru J."/>
            <person name="Mkamilo G."/>
            <person name="Bart R.S."/>
            <person name="Setter T.L."/>
            <person name="Gleadow R.M."/>
            <person name="Kulakow P."/>
            <person name="Ferguson M.E."/>
            <person name="Rounsley S."/>
            <person name="Rokhsar D.S."/>
        </authorList>
    </citation>
    <scope>NUCLEOTIDE SEQUENCE [LARGE SCALE GENOMIC DNA]</scope>
    <source>
        <strain evidence="2">cv. AM560-2</strain>
    </source>
</reference>
<proteinExistence type="predicted"/>